<evidence type="ECO:0000313" key="1">
    <source>
        <dbReference type="EMBL" id="RKD90546.1"/>
    </source>
</evidence>
<proteinExistence type="predicted"/>
<dbReference type="OrthoDB" id="5432442at2"/>
<accession>A0A419W540</accession>
<reference evidence="1 2" key="1">
    <citation type="submission" date="2018-09" db="EMBL/GenBank/DDBJ databases">
        <title>Genomic Encyclopedia of Archaeal and Bacterial Type Strains, Phase II (KMG-II): from individual species to whole genera.</title>
        <authorList>
            <person name="Goeker M."/>
        </authorList>
    </citation>
    <scope>NUCLEOTIDE SEQUENCE [LARGE SCALE GENOMIC DNA]</scope>
    <source>
        <strain evidence="1 2">DSM 27148</strain>
    </source>
</reference>
<dbReference type="RefSeq" id="WP_147377142.1">
    <property type="nucleotide sequence ID" value="NZ_RAPN01000001.1"/>
</dbReference>
<organism evidence="1 2">
    <name type="scientific">Mangrovibacterium diazotrophicum</name>
    <dbReference type="NCBI Taxonomy" id="1261403"/>
    <lineage>
        <taxon>Bacteria</taxon>
        <taxon>Pseudomonadati</taxon>
        <taxon>Bacteroidota</taxon>
        <taxon>Bacteroidia</taxon>
        <taxon>Marinilabiliales</taxon>
        <taxon>Prolixibacteraceae</taxon>
        <taxon>Mangrovibacterium</taxon>
    </lineage>
</organism>
<protein>
    <submittedName>
        <fullName evidence="1">Uncharacterized protein</fullName>
    </submittedName>
</protein>
<comment type="caution">
    <text evidence="1">The sequence shown here is derived from an EMBL/GenBank/DDBJ whole genome shotgun (WGS) entry which is preliminary data.</text>
</comment>
<dbReference type="EMBL" id="RAPN01000001">
    <property type="protein sequence ID" value="RKD90546.1"/>
    <property type="molecule type" value="Genomic_DNA"/>
</dbReference>
<evidence type="ECO:0000313" key="2">
    <source>
        <dbReference type="Proteomes" id="UP000283387"/>
    </source>
</evidence>
<name>A0A419W540_9BACT</name>
<keyword evidence="2" id="KW-1185">Reference proteome</keyword>
<sequence length="104" mass="11966">MTIPFRPLSEVKMMLEEAGTDVSYAYDDLVFVEHTAFLLQFDDENSANLKIYFNTDIDDSQAASEQRKLLPYATKREMTLTPAGKFTLKQKEDSEEIDILFFPS</sequence>
<gene>
    <name evidence="1" type="ORF">BC643_0886</name>
</gene>
<dbReference type="Proteomes" id="UP000283387">
    <property type="component" value="Unassembled WGS sequence"/>
</dbReference>
<dbReference type="AlphaFoldDB" id="A0A419W540"/>